<name>A0A7D5LBU6_9EURY</name>
<feature type="transmembrane region" description="Helical" evidence="1">
    <location>
        <begin position="67"/>
        <end position="90"/>
    </location>
</feature>
<evidence type="ECO:0000313" key="2">
    <source>
        <dbReference type="EMBL" id="QLG62834.1"/>
    </source>
</evidence>
<dbReference type="RefSeq" id="WP_179269419.1">
    <property type="nucleotide sequence ID" value="NZ_CP058579.1"/>
</dbReference>
<dbReference type="GeneID" id="56038652"/>
<dbReference type="OrthoDB" id="200004at2157"/>
<reference evidence="2 3" key="1">
    <citation type="submission" date="2020-06" db="EMBL/GenBank/DDBJ databases">
        <title>NJ-3-1, isolated from saline soil.</title>
        <authorList>
            <person name="Cui H.L."/>
            <person name="Shi X."/>
        </authorList>
    </citation>
    <scope>NUCLEOTIDE SEQUENCE [LARGE SCALE GENOMIC DNA]</scope>
    <source>
        <strain evidence="2 3">NJ-3-1</strain>
    </source>
</reference>
<sequence length="107" mass="10906">MGDTTATCEKCRSAIDAEAARCPECGFEPGNRGKLSGGIITLVCYPVFAISATIALISVLLPFSGAALSTAAFGVIFFGGVAAVSGGFLYSVYKKKDRTAADPSLSS</sequence>
<dbReference type="Proteomes" id="UP000509626">
    <property type="component" value="Chromosome"/>
</dbReference>
<keyword evidence="1" id="KW-0472">Membrane</keyword>
<dbReference type="EMBL" id="CP058579">
    <property type="protein sequence ID" value="QLG62834.1"/>
    <property type="molecule type" value="Genomic_DNA"/>
</dbReference>
<keyword evidence="1" id="KW-0812">Transmembrane</keyword>
<dbReference type="KEGG" id="halu:HUG12_14295"/>
<evidence type="ECO:0000313" key="3">
    <source>
        <dbReference type="Proteomes" id="UP000509626"/>
    </source>
</evidence>
<keyword evidence="1" id="KW-1133">Transmembrane helix</keyword>
<feature type="transmembrane region" description="Helical" evidence="1">
    <location>
        <begin position="39"/>
        <end position="61"/>
    </location>
</feature>
<dbReference type="AlphaFoldDB" id="A0A7D5LBU6"/>
<evidence type="ECO:0000256" key="1">
    <source>
        <dbReference type="SAM" id="Phobius"/>
    </source>
</evidence>
<protein>
    <submittedName>
        <fullName evidence="2">Uncharacterized protein</fullName>
    </submittedName>
</protein>
<accession>A0A7D5LBU6</accession>
<keyword evidence="3" id="KW-1185">Reference proteome</keyword>
<gene>
    <name evidence="2" type="ORF">HUG12_14295</name>
</gene>
<proteinExistence type="predicted"/>
<organism evidence="2 3">
    <name type="scientific">Halorarum salinum</name>
    <dbReference type="NCBI Taxonomy" id="2743089"/>
    <lineage>
        <taxon>Archaea</taxon>
        <taxon>Methanobacteriati</taxon>
        <taxon>Methanobacteriota</taxon>
        <taxon>Stenosarchaea group</taxon>
        <taxon>Halobacteria</taxon>
        <taxon>Halobacteriales</taxon>
        <taxon>Haloferacaceae</taxon>
        <taxon>Halorarum</taxon>
    </lineage>
</organism>